<accession>A0AAE0W6Z6</accession>
<evidence type="ECO:0000313" key="2">
    <source>
        <dbReference type="Proteomes" id="UP001195483"/>
    </source>
</evidence>
<name>A0AAE0W6Z6_9BIVA</name>
<gene>
    <name evidence="1" type="ORF">CHS0354_003787</name>
</gene>
<reference evidence="1" key="1">
    <citation type="journal article" date="2021" name="Genome Biol. Evol.">
        <title>A High-Quality Reference Genome for a Parasitic Bivalve with Doubly Uniparental Inheritance (Bivalvia: Unionida).</title>
        <authorList>
            <person name="Smith C.H."/>
        </authorList>
    </citation>
    <scope>NUCLEOTIDE SEQUENCE</scope>
    <source>
        <strain evidence="1">CHS0354</strain>
    </source>
</reference>
<proteinExistence type="predicted"/>
<sequence>MYGPVGPRLSALAYERIERISMTDCSIRLRCSTLKKYFGHCPNKFLGAHLYNRLYVLIKVHEVQDLTLNMAQANAFSAKHVEHHHVDYRVVSSISDLYGYEDVWWCDDDLLIR</sequence>
<keyword evidence="2" id="KW-1185">Reference proteome</keyword>
<comment type="caution">
    <text evidence="1">The sequence shown here is derived from an EMBL/GenBank/DDBJ whole genome shotgun (WGS) entry which is preliminary data.</text>
</comment>
<dbReference type="EMBL" id="JAEAOA010000298">
    <property type="protein sequence ID" value="KAK3602535.1"/>
    <property type="molecule type" value="Genomic_DNA"/>
</dbReference>
<reference evidence="1" key="3">
    <citation type="submission" date="2023-05" db="EMBL/GenBank/DDBJ databases">
        <authorList>
            <person name="Smith C.H."/>
        </authorList>
    </citation>
    <scope>NUCLEOTIDE SEQUENCE</scope>
    <source>
        <strain evidence="1">CHS0354</strain>
        <tissue evidence="1">Mantle</tissue>
    </source>
</reference>
<organism evidence="1 2">
    <name type="scientific">Potamilus streckersoni</name>
    <dbReference type="NCBI Taxonomy" id="2493646"/>
    <lineage>
        <taxon>Eukaryota</taxon>
        <taxon>Metazoa</taxon>
        <taxon>Spiralia</taxon>
        <taxon>Lophotrochozoa</taxon>
        <taxon>Mollusca</taxon>
        <taxon>Bivalvia</taxon>
        <taxon>Autobranchia</taxon>
        <taxon>Heteroconchia</taxon>
        <taxon>Palaeoheterodonta</taxon>
        <taxon>Unionida</taxon>
        <taxon>Unionoidea</taxon>
        <taxon>Unionidae</taxon>
        <taxon>Ambleminae</taxon>
        <taxon>Lampsilini</taxon>
        <taxon>Potamilus</taxon>
    </lineage>
</organism>
<reference evidence="1" key="2">
    <citation type="journal article" date="2021" name="Genome Biol. Evol.">
        <title>Developing a high-quality reference genome for a parasitic bivalve with doubly uniparental inheritance (Bivalvia: Unionida).</title>
        <authorList>
            <person name="Smith C.H."/>
        </authorList>
    </citation>
    <scope>NUCLEOTIDE SEQUENCE</scope>
    <source>
        <strain evidence="1">CHS0354</strain>
        <tissue evidence="1">Mantle</tissue>
    </source>
</reference>
<protein>
    <submittedName>
        <fullName evidence="1">Uncharacterized protein</fullName>
    </submittedName>
</protein>
<evidence type="ECO:0000313" key="1">
    <source>
        <dbReference type="EMBL" id="KAK3602535.1"/>
    </source>
</evidence>
<dbReference type="AlphaFoldDB" id="A0AAE0W6Z6"/>
<dbReference type="Proteomes" id="UP001195483">
    <property type="component" value="Unassembled WGS sequence"/>
</dbReference>